<dbReference type="EMBL" id="FLOB01000002">
    <property type="protein sequence ID" value="SBS29120.1"/>
    <property type="molecule type" value="Genomic_DNA"/>
</dbReference>
<keyword evidence="2" id="KW-1185">Reference proteome</keyword>
<dbReference type="AlphaFoldDB" id="A0A1A8TBE5"/>
<sequence>MLPYIDEAEVTITSNDPNTVTRSRSGRKISRNLEQQRWEIAVTWPNYLDAKSLVLEVALDAMKGQSIDDDIIHPVRSYHKDATSNWQVQTTTQAGAESIQITGGGSLTVGHYIRFNGHSKVYRVMSSSDNTVSIFPKLRRAVFAAEAVITQAVPITVTRTDDAISYKTKGPLTTVSASFEEML</sequence>
<dbReference type="STRING" id="1792290.MSP8886_01446"/>
<dbReference type="OrthoDB" id="6106137at2"/>
<reference evidence="1 2" key="1">
    <citation type="submission" date="2016-06" db="EMBL/GenBank/DDBJ databases">
        <authorList>
            <person name="Kjaerup R.B."/>
            <person name="Dalgaard T.S."/>
            <person name="Juul-Madsen H.R."/>
        </authorList>
    </citation>
    <scope>NUCLEOTIDE SEQUENCE [LARGE SCALE GENOMIC DNA]</scope>
    <source>
        <strain evidence="1 2">CECT 8886</strain>
    </source>
</reference>
<accession>A0A1A8TBE5</accession>
<evidence type="ECO:0000313" key="2">
    <source>
        <dbReference type="Proteomes" id="UP000092544"/>
    </source>
</evidence>
<evidence type="ECO:0000313" key="1">
    <source>
        <dbReference type="EMBL" id="SBS29120.1"/>
    </source>
</evidence>
<gene>
    <name evidence="1" type="ORF">MSP8886_01446</name>
</gene>
<protein>
    <submittedName>
        <fullName evidence="1">Uncharacterized protein</fullName>
    </submittedName>
</protein>
<proteinExistence type="predicted"/>
<dbReference type="Proteomes" id="UP000092544">
    <property type="component" value="Unassembled WGS sequence"/>
</dbReference>
<organism evidence="1 2">
    <name type="scientific">Marinomonas spartinae</name>
    <dbReference type="NCBI Taxonomy" id="1792290"/>
    <lineage>
        <taxon>Bacteria</taxon>
        <taxon>Pseudomonadati</taxon>
        <taxon>Pseudomonadota</taxon>
        <taxon>Gammaproteobacteria</taxon>
        <taxon>Oceanospirillales</taxon>
        <taxon>Oceanospirillaceae</taxon>
        <taxon>Marinomonas</taxon>
    </lineage>
</organism>
<name>A0A1A8TBE5_9GAMM</name>
<dbReference type="RefSeq" id="WP_067014137.1">
    <property type="nucleotide sequence ID" value="NZ_FLOB01000002.1"/>
</dbReference>